<feature type="transmembrane region" description="Helical" evidence="1">
    <location>
        <begin position="171"/>
        <end position="193"/>
    </location>
</feature>
<organism evidence="2 3">
    <name type="scientific">Tractidigestivibacter scatoligenes</name>
    <name type="common">Olsenella scatoligenes</name>
    <dbReference type="NCBI Taxonomy" id="1299998"/>
    <lineage>
        <taxon>Bacteria</taxon>
        <taxon>Bacillati</taxon>
        <taxon>Actinomycetota</taxon>
        <taxon>Coriobacteriia</taxon>
        <taxon>Coriobacteriales</taxon>
        <taxon>Atopobiaceae</taxon>
        <taxon>Tractidigestivibacter</taxon>
    </lineage>
</organism>
<name>A0A117J4B1_TRASO</name>
<gene>
    <name evidence="2" type="ORF">AUL39_07855</name>
</gene>
<feature type="transmembrane region" description="Helical" evidence="1">
    <location>
        <begin position="7"/>
        <end position="27"/>
    </location>
</feature>
<feature type="transmembrane region" description="Helical" evidence="1">
    <location>
        <begin position="84"/>
        <end position="102"/>
    </location>
</feature>
<feature type="transmembrane region" description="Helical" evidence="1">
    <location>
        <begin position="213"/>
        <end position="230"/>
    </location>
</feature>
<dbReference type="STRING" id="1299998.AUL39_07855"/>
<keyword evidence="1" id="KW-1133">Transmembrane helix</keyword>
<evidence type="ECO:0008006" key="4">
    <source>
        <dbReference type="Google" id="ProtNLM"/>
    </source>
</evidence>
<keyword evidence="3" id="KW-1185">Reference proteome</keyword>
<dbReference type="RefSeq" id="WP_059055050.1">
    <property type="nucleotide sequence ID" value="NZ_LOJF01000010.1"/>
</dbReference>
<feature type="transmembrane region" description="Helical" evidence="1">
    <location>
        <begin position="281"/>
        <end position="302"/>
    </location>
</feature>
<feature type="transmembrane region" description="Helical" evidence="1">
    <location>
        <begin position="122"/>
        <end position="142"/>
    </location>
</feature>
<proteinExistence type="predicted"/>
<comment type="caution">
    <text evidence="2">The sequence shown here is derived from an EMBL/GenBank/DDBJ whole genome shotgun (WGS) entry which is preliminary data.</text>
</comment>
<evidence type="ECO:0000256" key="1">
    <source>
        <dbReference type="SAM" id="Phobius"/>
    </source>
</evidence>
<evidence type="ECO:0000313" key="3">
    <source>
        <dbReference type="Proteomes" id="UP000054078"/>
    </source>
</evidence>
<reference evidence="2 3" key="1">
    <citation type="submission" date="2015-12" db="EMBL/GenBank/DDBJ databases">
        <title>Draft Genome Sequence of Olsenella scatoligenes SK9K4T; a Producer of 3-Methylindole- (skatole) and 4-Methylphenol- (p-cresol) Isolated from Pig Feces.</title>
        <authorList>
            <person name="Li X."/>
            <person name="Borg B."/>
            <person name="Canibe N."/>
        </authorList>
    </citation>
    <scope>NUCLEOTIDE SEQUENCE [LARGE SCALE GENOMIC DNA]</scope>
    <source>
        <strain evidence="2 3">SK9K4</strain>
    </source>
</reference>
<dbReference type="OrthoDB" id="3193075at2"/>
<protein>
    <recommendedName>
        <fullName evidence="4">HPP family protein</fullName>
    </recommendedName>
</protein>
<dbReference type="EMBL" id="LOJF01000010">
    <property type="protein sequence ID" value="KUH58121.1"/>
    <property type="molecule type" value="Genomic_DNA"/>
</dbReference>
<evidence type="ECO:0000313" key="2">
    <source>
        <dbReference type="EMBL" id="KUH58121.1"/>
    </source>
</evidence>
<sequence length="327" mass="35393">MSFQKRWLPILLAGIFVVAMVGASVLIGSPEVLFPEMTAILCGAWIQPKQAWNVNRPRMLALMTTGAVFGLVMNLAFPDIPLPVRAVIGYAFCALCMNIAGADMTPMLSAAILPMLLGTDSWIYPVAVFVLVVLVELGQVALERVGLRETIDYHPFRLPIEQALATWTRRLCVFALFAVPAYATGNVFLAVPPLLVAYTELTRPDFTLRLRPWRAWAVLAIAGIIGTLARDAVVNFGLPSPLVAAFAFVGLVLAWNGLRTWMPPAGAVVLLAFLVPWSNPWLYAVEVALGAAVWVCAALALFPGIRPAFADKDKGTAHNTPEEGTEV</sequence>
<keyword evidence="1" id="KW-0812">Transmembrane</keyword>
<feature type="transmembrane region" description="Helical" evidence="1">
    <location>
        <begin position="242"/>
        <end position="261"/>
    </location>
</feature>
<feature type="transmembrane region" description="Helical" evidence="1">
    <location>
        <begin position="59"/>
        <end position="77"/>
    </location>
</feature>
<dbReference type="AlphaFoldDB" id="A0A117J4B1"/>
<dbReference type="Proteomes" id="UP000054078">
    <property type="component" value="Unassembled WGS sequence"/>
</dbReference>
<accession>A0A117J4B1</accession>
<keyword evidence="1" id="KW-0472">Membrane</keyword>